<evidence type="ECO:0000313" key="2">
    <source>
        <dbReference type="EMBL" id="OSX62867.1"/>
    </source>
</evidence>
<sequence length="67" mass="6905">MRAGGRALHRKCKPAPRAGLQGFPRTSSGAVAGCALCPTCPALSNGHQEPAQSSVQQENLSLGSPEY</sequence>
<name>A0A1X6N2L3_9APHY</name>
<feature type="region of interest" description="Disordered" evidence="1">
    <location>
        <begin position="1"/>
        <end position="24"/>
    </location>
</feature>
<dbReference type="GeneID" id="36322543"/>
<proteinExistence type="predicted"/>
<reference evidence="2 3" key="1">
    <citation type="submission" date="2017-04" db="EMBL/GenBank/DDBJ databases">
        <title>Genome Sequence of the Model Brown-Rot Fungus Postia placenta SB12.</title>
        <authorList>
            <consortium name="DOE Joint Genome Institute"/>
            <person name="Gaskell J."/>
            <person name="Kersten P."/>
            <person name="Larrondo L.F."/>
            <person name="Canessa P."/>
            <person name="Martinez D."/>
            <person name="Hibbett D."/>
            <person name="Schmoll M."/>
            <person name="Kubicek C.P."/>
            <person name="Martinez A.T."/>
            <person name="Yadav J."/>
            <person name="Master E."/>
            <person name="Magnuson J.K."/>
            <person name="James T."/>
            <person name="Yaver D."/>
            <person name="Berka R."/>
            <person name="Labutti K."/>
            <person name="Lipzen A."/>
            <person name="Aerts A."/>
            <person name="Barry K."/>
            <person name="Henrissat B."/>
            <person name="Blanchette R."/>
            <person name="Grigoriev I."/>
            <person name="Cullen D."/>
        </authorList>
    </citation>
    <scope>NUCLEOTIDE SEQUENCE [LARGE SCALE GENOMIC DNA]</scope>
    <source>
        <strain evidence="2 3">MAD-698-R-SB12</strain>
    </source>
</reference>
<dbReference type="EMBL" id="KZ110596">
    <property type="protein sequence ID" value="OSX62867.1"/>
    <property type="molecule type" value="Genomic_DNA"/>
</dbReference>
<accession>A0A1X6N2L3</accession>
<gene>
    <name evidence="2" type="ORF">POSPLADRAFT_1039772</name>
</gene>
<dbReference type="Proteomes" id="UP000194127">
    <property type="component" value="Unassembled WGS sequence"/>
</dbReference>
<evidence type="ECO:0000256" key="1">
    <source>
        <dbReference type="SAM" id="MobiDB-lite"/>
    </source>
</evidence>
<evidence type="ECO:0000313" key="3">
    <source>
        <dbReference type="Proteomes" id="UP000194127"/>
    </source>
</evidence>
<keyword evidence="3" id="KW-1185">Reference proteome</keyword>
<protein>
    <submittedName>
        <fullName evidence="2">Uncharacterized protein</fullName>
    </submittedName>
</protein>
<feature type="region of interest" description="Disordered" evidence="1">
    <location>
        <begin position="46"/>
        <end position="67"/>
    </location>
</feature>
<dbReference type="RefSeq" id="XP_024339661.1">
    <property type="nucleotide sequence ID" value="XM_024477593.1"/>
</dbReference>
<dbReference type="AlphaFoldDB" id="A0A1X6N2L3"/>
<organism evidence="2 3">
    <name type="scientific">Postia placenta MAD-698-R-SB12</name>
    <dbReference type="NCBI Taxonomy" id="670580"/>
    <lineage>
        <taxon>Eukaryota</taxon>
        <taxon>Fungi</taxon>
        <taxon>Dikarya</taxon>
        <taxon>Basidiomycota</taxon>
        <taxon>Agaricomycotina</taxon>
        <taxon>Agaricomycetes</taxon>
        <taxon>Polyporales</taxon>
        <taxon>Adustoporiaceae</taxon>
        <taxon>Rhodonia</taxon>
    </lineage>
</organism>